<feature type="transmembrane region" description="Helical" evidence="5">
    <location>
        <begin position="216"/>
        <end position="234"/>
    </location>
</feature>
<name>A0A075FQF0_9ARCH</name>
<feature type="transmembrane region" description="Helical" evidence="5">
    <location>
        <begin position="72"/>
        <end position="94"/>
    </location>
</feature>
<dbReference type="EC" id="1.6.5.3" evidence="6"/>
<comment type="subcellular location">
    <subcellularLocation>
        <location evidence="1">Membrane</location>
        <topology evidence="1">Multi-pass membrane protein</topology>
    </subcellularLocation>
</comment>
<dbReference type="PROSITE" id="PS00668">
    <property type="entry name" value="COMPLEX1_ND1_2"/>
    <property type="match status" value="1"/>
</dbReference>
<keyword evidence="4 5" id="KW-0472">Membrane</keyword>
<sequence>METFEEFVKRILTILFWFLLISPLIIFPVLFLIVPLLGIDVTLVNEILTATIDPFKAIKLADRYGVGPSSTFFKVAAFPGFTFAALIATLTILYERKLMAKAQLRVGPLYAGRFEGILQPIADLFKLLGKELVVPEKADKTFFWAAPILSLGLGAALLTVIPLSPTTYIARSEFSLLIPFAIIGFSPLVVLIAAWASSNKFAFIGGLRALHQLAAYEIPMLLSILGIVVLTGSFDLMEIVEAQKDMWFIFPQFLAAIIFYITILSELERVPFDLPEAETEIVSGWLTEYTGMHFGLLQLGVYVKFYVLALLFTLLFLGGWNGPAFLPPLAWLLIKLFFVITMIIFPRAVLPRLRIDQLIRIGWAWLIALSFINLFIAVIESSLGVI</sequence>
<dbReference type="PANTHER" id="PTHR11432">
    <property type="entry name" value="NADH DEHYDROGENASE SUBUNIT 1"/>
    <property type="match status" value="1"/>
</dbReference>
<evidence type="ECO:0000313" key="6">
    <source>
        <dbReference type="EMBL" id="AIE93910.1"/>
    </source>
</evidence>
<dbReference type="GO" id="GO:0009060">
    <property type="term" value="P:aerobic respiration"/>
    <property type="evidence" value="ECO:0007669"/>
    <property type="project" value="TreeGrafter"/>
</dbReference>
<keyword evidence="2 5" id="KW-0812">Transmembrane</keyword>
<keyword evidence="6" id="KW-0560">Oxidoreductase</keyword>
<dbReference type="GO" id="GO:0003954">
    <property type="term" value="F:NADH dehydrogenase activity"/>
    <property type="evidence" value="ECO:0007669"/>
    <property type="project" value="TreeGrafter"/>
</dbReference>
<organism evidence="6">
    <name type="scientific">uncultured marine thaumarchaeote AD1000_41_C07</name>
    <dbReference type="NCBI Taxonomy" id="1455916"/>
    <lineage>
        <taxon>Archaea</taxon>
        <taxon>Nitrososphaerota</taxon>
        <taxon>environmental samples</taxon>
    </lineage>
</organism>
<feature type="transmembrane region" description="Helical" evidence="5">
    <location>
        <begin position="176"/>
        <end position="196"/>
    </location>
</feature>
<dbReference type="HAMAP" id="MF_01350">
    <property type="entry name" value="NDH1_NuoH"/>
    <property type="match status" value="1"/>
</dbReference>
<feature type="transmembrane region" description="Helical" evidence="5">
    <location>
        <begin position="12"/>
        <end position="34"/>
    </location>
</feature>
<dbReference type="InterPro" id="IPR018086">
    <property type="entry name" value="NADH_UbQ_OxRdtase_su1_CS"/>
</dbReference>
<accession>A0A075FQF0</accession>
<dbReference type="InterPro" id="IPR001694">
    <property type="entry name" value="NADH_UbQ_OxRdtase_su1/FPO"/>
</dbReference>
<dbReference type="Pfam" id="PF00146">
    <property type="entry name" value="NADHdh"/>
    <property type="match status" value="1"/>
</dbReference>
<evidence type="ECO:0000256" key="1">
    <source>
        <dbReference type="ARBA" id="ARBA00004141"/>
    </source>
</evidence>
<reference evidence="6" key="1">
    <citation type="journal article" date="2014" name="Genome Biol. Evol.">
        <title>Pangenome evidence for extensive interdomain horizontal transfer affecting lineage core and shell genes in uncultured planktonic thaumarchaeota and euryarchaeota.</title>
        <authorList>
            <person name="Deschamps P."/>
            <person name="Zivanovic Y."/>
            <person name="Moreira D."/>
            <person name="Rodriguez-Valera F."/>
            <person name="Lopez-Garcia P."/>
        </authorList>
    </citation>
    <scope>NUCLEOTIDE SEQUENCE</scope>
</reference>
<keyword evidence="3 5" id="KW-1133">Transmembrane helix</keyword>
<feature type="transmembrane region" description="Helical" evidence="5">
    <location>
        <begin position="299"/>
        <end position="317"/>
    </location>
</feature>
<feature type="transmembrane region" description="Helical" evidence="5">
    <location>
        <begin position="362"/>
        <end position="379"/>
    </location>
</feature>
<evidence type="ECO:0000256" key="3">
    <source>
        <dbReference type="ARBA" id="ARBA00022989"/>
    </source>
</evidence>
<dbReference type="AlphaFoldDB" id="A0A075FQF0"/>
<evidence type="ECO:0000256" key="2">
    <source>
        <dbReference type="ARBA" id="ARBA00022692"/>
    </source>
</evidence>
<evidence type="ECO:0000256" key="5">
    <source>
        <dbReference type="SAM" id="Phobius"/>
    </source>
</evidence>
<dbReference type="PANTHER" id="PTHR11432:SF3">
    <property type="entry name" value="NADH-UBIQUINONE OXIDOREDUCTASE CHAIN 1"/>
    <property type="match status" value="1"/>
</dbReference>
<evidence type="ECO:0000256" key="4">
    <source>
        <dbReference type="ARBA" id="ARBA00023136"/>
    </source>
</evidence>
<feature type="transmembrane region" description="Helical" evidence="5">
    <location>
        <begin position="246"/>
        <end position="264"/>
    </location>
</feature>
<proteinExistence type="inferred from homology"/>
<gene>
    <name evidence="6" type="primary">nuoH</name>
</gene>
<protein>
    <submittedName>
        <fullName evidence="6">NADH dehydrogenase (Quinone) (NuoH)</fullName>
        <ecNumber evidence="6">1.6.5.3</ecNumber>
    </submittedName>
</protein>
<dbReference type="NCBIfam" id="NF004741">
    <property type="entry name" value="PRK06076.1-2"/>
    <property type="match status" value="1"/>
</dbReference>
<dbReference type="EMBL" id="KF900407">
    <property type="protein sequence ID" value="AIE93910.1"/>
    <property type="molecule type" value="Genomic_DNA"/>
</dbReference>
<feature type="transmembrane region" description="Helical" evidence="5">
    <location>
        <begin position="329"/>
        <end position="350"/>
    </location>
</feature>
<feature type="transmembrane region" description="Helical" evidence="5">
    <location>
        <begin position="142"/>
        <end position="164"/>
    </location>
</feature>
<dbReference type="GO" id="GO:0016020">
    <property type="term" value="C:membrane"/>
    <property type="evidence" value="ECO:0007669"/>
    <property type="project" value="UniProtKB-SubCell"/>
</dbReference>